<dbReference type="InterPro" id="IPR001387">
    <property type="entry name" value="Cro/C1-type_HTH"/>
</dbReference>
<organism evidence="6 7">
    <name type="scientific">Paractinoplanes aksuensis</name>
    <dbReference type="NCBI Taxonomy" id="2939490"/>
    <lineage>
        <taxon>Bacteria</taxon>
        <taxon>Bacillati</taxon>
        <taxon>Actinomycetota</taxon>
        <taxon>Actinomycetes</taxon>
        <taxon>Micromonosporales</taxon>
        <taxon>Micromonosporaceae</taxon>
        <taxon>Paractinoplanes</taxon>
    </lineage>
</organism>
<comment type="caution">
    <text evidence="6">The sequence shown here is derived from an EMBL/GenBank/DDBJ whole genome shotgun (WGS) entry which is preliminary data.</text>
</comment>
<dbReference type="InterPro" id="IPR010982">
    <property type="entry name" value="Lambda_DNA-bd_dom_sf"/>
</dbReference>
<keyword evidence="1" id="KW-0805">Transcription regulation</keyword>
<name>A0ABT1DMA7_9ACTN</name>
<dbReference type="PROSITE" id="PS50043">
    <property type="entry name" value="HTH_LUXR_2"/>
    <property type="match status" value="1"/>
</dbReference>
<dbReference type="SUPFAM" id="SSF46894">
    <property type="entry name" value="C-terminal effector domain of the bipartite response regulators"/>
    <property type="match status" value="1"/>
</dbReference>
<dbReference type="InterPro" id="IPR016032">
    <property type="entry name" value="Sig_transdc_resp-reg_C-effctor"/>
</dbReference>
<gene>
    <name evidence="6" type="ORF">M1L60_11305</name>
</gene>
<feature type="domain" description="HTH luxR-type" evidence="4">
    <location>
        <begin position="50"/>
        <end position="115"/>
    </location>
</feature>
<feature type="domain" description="HTH cro/C1-type" evidence="5">
    <location>
        <begin position="10"/>
        <end position="35"/>
    </location>
</feature>
<dbReference type="PANTHER" id="PTHR44688:SF16">
    <property type="entry name" value="DNA-BINDING TRANSCRIPTIONAL ACTIVATOR DEVR_DOSR"/>
    <property type="match status" value="1"/>
</dbReference>
<dbReference type="Pfam" id="PF00196">
    <property type="entry name" value="GerE"/>
    <property type="match status" value="1"/>
</dbReference>
<protein>
    <submittedName>
        <fullName evidence="6">LuxR C-terminal-related transcriptional regulator</fullName>
    </submittedName>
</protein>
<dbReference type="InterPro" id="IPR000792">
    <property type="entry name" value="Tscrpt_reg_LuxR_C"/>
</dbReference>
<dbReference type="RefSeq" id="WP_253237311.1">
    <property type="nucleotide sequence ID" value="NZ_JAMYJR010000010.1"/>
</dbReference>
<dbReference type="Pfam" id="PF01381">
    <property type="entry name" value="HTH_3"/>
    <property type="match status" value="1"/>
</dbReference>
<sequence length="121" mass="12872">MTSHHIGALIERARIAAGLSQRALADAAGMSQPTLTLRLIEAFTPPPPRPAPELAALTAREREVLVCLARGATNEDIGRMLFIGEATVKTYVSRVLLKLGVTTRTQAVVPAYDSGLVTPGR</sequence>
<proteinExistence type="predicted"/>
<dbReference type="SMART" id="SM00421">
    <property type="entry name" value="HTH_LUXR"/>
    <property type="match status" value="1"/>
</dbReference>
<evidence type="ECO:0000256" key="1">
    <source>
        <dbReference type="ARBA" id="ARBA00023015"/>
    </source>
</evidence>
<keyword evidence="7" id="KW-1185">Reference proteome</keyword>
<dbReference type="InterPro" id="IPR036388">
    <property type="entry name" value="WH-like_DNA-bd_sf"/>
</dbReference>
<dbReference type="EMBL" id="JAMYJR010000010">
    <property type="protein sequence ID" value="MCO8271180.1"/>
    <property type="molecule type" value="Genomic_DNA"/>
</dbReference>
<dbReference type="PROSITE" id="PS50943">
    <property type="entry name" value="HTH_CROC1"/>
    <property type="match status" value="1"/>
</dbReference>
<evidence type="ECO:0000259" key="4">
    <source>
        <dbReference type="PROSITE" id="PS50043"/>
    </source>
</evidence>
<dbReference type="Proteomes" id="UP001523369">
    <property type="component" value="Unassembled WGS sequence"/>
</dbReference>
<accession>A0ABT1DMA7</accession>
<dbReference type="PANTHER" id="PTHR44688">
    <property type="entry name" value="DNA-BINDING TRANSCRIPTIONAL ACTIVATOR DEVR_DOSR"/>
    <property type="match status" value="1"/>
</dbReference>
<evidence type="ECO:0000313" key="7">
    <source>
        <dbReference type="Proteomes" id="UP001523369"/>
    </source>
</evidence>
<keyword evidence="3" id="KW-0804">Transcription</keyword>
<dbReference type="Gene3D" id="1.10.10.10">
    <property type="entry name" value="Winged helix-like DNA-binding domain superfamily/Winged helix DNA-binding domain"/>
    <property type="match status" value="1"/>
</dbReference>
<keyword evidence="2" id="KW-0238">DNA-binding</keyword>
<evidence type="ECO:0000256" key="3">
    <source>
        <dbReference type="ARBA" id="ARBA00023163"/>
    </source>
</evidence>
<reference evidence="6 7" key="1">
    <citation type="submission" date="2022-06" db="EMBL/GenBank/DDBJ databases">
        <title>New Species of the Genus Actinoplanes, ActinopZanes ferrugineus.</title>
        <authorList>
            <person name="Ding P."/>
        </authorList>
    </citation>
    <scope>NUCLEOTIDE SEQUENCE [LARGE SCALE GENOMIC DNA]</scope>
    <source>
        <strain evidence="6 7">TRM88003</strain>
    </source>
</reference>
<dbReference type="CDD" id="cd00093">
    <property type="entry name" value="HTH_XRE"/>
    <property type="match status" value="1"/>
</dbReference>
<evidence type="ECO:0000313" key="6">
    <source>
        <dbReference type="EMBL" id="MCO8271180.1"/>
    </source>
</evidence>
<evidence type="ECO:0000256" key="2">
    <source>
        <dbReference type="ARBA" id="ARBA00023125"/>
    </source>
</evidence>
<dbReference type="PRINTS" id="PR00038">
    <property type="entry name" value="HTHLUXR"/>
</dbReference>
<dbReference type="CDD" id="cd06170">
    <property type="entry name" value="LuxR_C_like"/>
    <property type="match status" value="1"/>
</dbReference>
<dbReference type="SUPFAM" id="SSF47413">
    <property type="entry name" value="lambda repressor-like DNA-binding domains"/>
    <property type="match status" value="1"/>
</dbReference>
<dbReference type="PROSITE" id="PS00622">
    <property type="entry name" value="HTH_LUXR_1"/>
    <property type="match status" value="1"/>
</dbReference>
<dbReference type="Gene3D" id="1.10.260.40">
    <property type="entry name" value="lambda repressor-like DNA-binding domains"/>
    <property type="match status" value="1"/>
</dbReference>
<evidence type="ECO:0000259" key="5">
    <source>
        <dbReference type="PROSITE" id="PS50943"/>
    </source>
</evidence>